<keyword evidence="12" id="KW-1185">Reference proteome</keyword>
<reference evidence="11" key="1">
    <citation type="submission" date="2025-08" db="UniProtKB">
        <authorList>
            <consortium name="Ensembl"/>
        </authorList>
    </citation>
    <scope>IDENTIFICATION</scope>
</reference>
<evidence type="ECO:0000256" key="3">
    <source>
        <dbReference type="ARBA" id="ARBA00022618"/>
    </source>
</evidence>
<evidence type="ECO:0000313" key="11">
    <source>
        <dbReference type="Ensembl" id="ENSCVAP00000027889.1"/>
    </source>
</evidence>
<dbReference type="SUPFAM" id="SSF47954">
    <property type="entry name" value="Cyclin-like"/>
    <property type="match status" value="2"/>
</dbReference>
<evidence type="ECO:0000259" key="9">
    <source>
        <dbReference type="SMART" id="SM00385"/>
    </source>
</evidence>
<accession>A0A3Q2E8J3</accession>
<dbReference type="Pfam" id="PF00134">
    <property type="entry name" value="Cyclin_N"/>
    <property type="match status" value="1"/>
</dbReference>
<evidence type="ECO:0000256" key="1">
    <source>
        <dbReference type="ARBA" id="ARBA00003222"/>
    </source>
</evidence>
<reference evidence="11" key="2">
    <citation type="submission" date="2025-09" db="UniProtKB">
        <authorList>
            <consortium name="Ensembl"/>
        </authorList>
    </citation>
    <scope>IDENTIFICATION</scope>
</reference>
<evidence type="ECO:0000313" key="12">
    <source>
        <dbReference type="Proteomes" id="UP000265020"/>
    </source>
</evidence>
<evidence type="ECO:0000256" key="2">
    <source>
        <dbReference type="ARBA" id="ARBA00006955"/>
    </source>
</evidence>
<dbReference type="Pfam" id="PF02984">
    <property type="entry name" value="Cyclin_C"/>
    <property type="match status" value="1"/>
</dbReference>
<keyword evidence="5" id="KW-0131">Cell cycle</keyword>
<feature type="domain" description="Cyclin-like" evidence="9">
    <location>
        <begin position="286"/>
        <end position="368"/>
    </location>
</feature>
<dbReference type="SMART" id="SM01332">
    <property type="entry name" value="Cyclin_C"/>
    <property type="match status" value="1"/>
</dbReference>
<dbReference type="FunFam" id="1.10.472.10:FF:000001">
    <property type="entry name" value="G2/mitotic-specific cyclin"/>
    <property type="match status" value="1"/>
</dbReference>
<dbReference type="Gene3D" id="1.10.472.10">
    <property type="entry name" value="Cyclin-like"/>
    <property type="match status" value="2"/>
</dbReference>
<dbReference type="InterPro" id="IPR036915">
    <property type="entry name" value="Cyclin-like_sf"/>
</dbReference>
<organism evidence="11 12">
    <name type="scientific">Cyprinodon variegatus</name>
    <name type="common">Sheepshead minnow</name>
    <dbReference type="NCBI Taxonomy" id="28743"/>
    <lineage>
        <taxon>Eukaryota</taxon>
        <taxon>Metazoa</taxon>
        <taxon>Chordata</taxon>
        <taxon>Craniata</taxon>
        <taxon>Vertebrata</taxon>
        <taxon>Euteleostomi</taxon>
        <taxon>Actinopterygii</taxon>
        <taxon>Neopterygii</taxon>
        <taxon>Teleostei</taxon>
        <taxon>Neoteleostei</taxon>
        <taxon>Acanthomorphata</taxon>
        <taxon>Ovalentaria</taxon>
        <taxon>Atherinomorphae</taxon>
        <taxon>Cyprinodontiformes</taxon>
        <taxon>Cyprinodontidae</taxon>
        <taxon>Cyprinodon</taxon>
    </lineage>
</organism>
<dbReference type="InterPro" id="IPR039361">
    <property type="entry name" value="Cyclin"/>
</dbReference>
<evidence type="ECO:0000259" key="10">
    <source>
        <dbReference type="SMART" id="SM01332"/>
    </source>
</evidence>
<dbReference type="Ensembl" id="ENSCVAT00000019363.1">
    <property type="protein sequence ID" value="ENSCVAP00000027889.1"/>
    <property type="gene ID" value="ENSCVAG00000014625.1"/>
</dbReference>
<comment type="function">
    <text evidence="1">Essential for the control of the cell cycle at the G2/M (mitosis) transition.</text>
</comment>
<sequence>MTFWSFADFSFPTHKENIPPLTKADAFQHQRTKQRTVLGVLPENELRGRSLSQGSQFSKHSSVLDSSQLNFLGCTSSSSYEVYVEEACEVVLAASGQEVVSDSCDLESDTKSLQDEHVRLLMEFSAWLDASMHAEPEEPEVSGDTFCFDYADDIYKNLREIEKRFRAKPGHLERHPEITDGMRVILVDWLVEVVEEYKLSCETLHLAVNYLDRFLSSTAFIRRSKLQLAGTVALLVAAKYEETFPPELNEFVYITDCTYTKKQLLRMESLLLKVLDFNLAAPTTNQFLRLFMSVHSVCSTTENLALYIAELSLQEADPFLRYTPSILAAGAYCLATYTVSKSYWPGSLVAFSGYTMEEIIPCLSYLHKLYISAESWQQQAIRDKYKSTK</sequence>
<dbReference type="GeneTree" id="ENSGT00940000157940"/>
<evidence type="ECO:0000256" key="4">
    <source>
        <dbReference type="ARBA" id="ARBA00023127"/>
    </source>
</evidence>
<dbReference type="AlphaFoldDB" id="A0A3Q2E8J3"/>
<name>A0A3Q2E8J3_CYPVA</name>
<dbReference type="CDD" id="cd20504">
    <property type="entry name" value="CYCLIN_CCNA_rpt1"/>
    <property type="match status" value="1"/>
</dbReference>
<proteinExistence type="inferred from homology"/>
<dbReference type="InterPro" id="IPR004367">
    <property type="entry name" value="Cyclin_C-dom"/>
</dbReference>
<dbReference type="GO" id="GO:0051301">
    <property type="term" value="P:cell division"/>
    <property type="evidence" value="ECO:0007669"/>
    <property type="project" value="UniProtKB-KW"/>
</dbReference>
<dbReference type="InterPro" id="IPR048258">
    <property type="entry name" value="Cyclins_cyclin-box"/>
</dbReference>
<feature type="domain" description="Cyclin C-terminal" evidence="10">
    <location>
        <begin position="282"/>
        <end position="389"/>
    </location>
</feature>
<keyword evidence="3" id="KW-0132">Cell division</keyword>
<dbReference type="PANTHER" id="PTHR10177">
    <property type="entry name" value="CYCLINS"/>
    <property type="match status" value="1"/>
</dbReference>
<comment type="subunit">
    <text evidence="6">Interacts with the CDK1 protein kinase to form a serine/threonine kinase holoenzyme complex also known as maturation promoting factor (MPF). The cyclin subunit imparts substrate specificity to the complex.</text>
</comment>
<evidence type="ECO:0000256" key="7">
    <source>
        <dbReference type="ARBA" id="ARBA00040980"/>
    </source>
</evidence>
<keyword evidence="4 8" id="KW-0195">Cyclin</keyword>
<evidence type="ECO:0000256" key="6">
    <source>
        <dbReference type="ARBA" id="ARBA00025821"/>
    </source>
</evidence>
<evidence type="ECO:0000256" key="5">
    <source>
        <dbReference type="ARBA" id="ARBA00023306"/>
    </source>
</evidence>
<feature type="domain" description="Cyclin-like" evidence="9">
    <location>
        <begin position="188"/>
        <end position="273"/>
    </location>
</feature>
<dbReference type="InterPro" id="IPR013763">
    <property type="entry name" value="Cyclin-like_dom"/>
</dbReference>
<comment type="similarity">
    <text evidence="2">Belongs to the cyclin family. Cyclin AB subfamily.</text>
</comment>
<protein>
    <recommendedName>
        <fullName evidence="7">G2/mitotic-specific cyclin-B2</fullName>
    </recommendedName>
</protein>
<dbReference type="InterPro" id="IPR006671">
    <property type="entry name" value="Cyclin_N"/>
</dbReference>
<evidence type="ECO:0000256" key="8">
    <source>
        <dbReference type="RuleBase" id="RU000383"/>
    </source>
</evidence>
<dbReference type="Proteomes" id="UP000265020">
    <property type="component" value="Unassembled WGS sequence"/>
</dbReference>
<dbReference type="SMART" id="SM00385">
    <property type="entry name" value="CYCLIN"/>
    <property type="match status" value="2"/>
</dbReference>
<dbReference type="PROSITE" id="PS00292">
    <property type="entry name" value="CYCLINS"/>
    <property type="match status" value="1"/>
</dbReference>
<dbReference type="STRING" id="28743.ENSCVAP00000027889"/>